<sequence length="476" mass="53031">MEPSRAAADGHDRISGLCDELLVTILVGLHSSAEAARTSVLSRRWSRVWTKIPKLIFLDDSSSPDAVDSTLNAYSAPTTDRFAVGLADMSRPVSAARAASWLRFAAARAPREVHVLLLCKEPPPLPEDDVEEELEVPILESTFWLNAKFVYCFRIRLPPAGAFTELRILSVTLCRVSGGDLSRVVSTQCPCLLALNLTMLDVDGDVSIRSDTLERLALRVVGVGNRLDVAAPSLEWLQVHRCDYAEARIAAPILTEVEWDDSYDPARHRITGTGRRLDRLAVTQSSPMPPLLERFDAADELSLHLFIPEFPGTYPLFLEHTRKLPKCRALTVGLKIVAHSIKSSLLHLLKQCGGITKLEIELMHHNAPKVARCEHLSCPCVQQEMMKTDNVALDLLEEVEFHFFTGSDEDVDLVKLLFMCKKTLKKMVINVADDVAISDEVHEKIKSFSHLSTTLEIGGPSSHKRDVCLCKEHDWY</sequence>
<dbReference type="EMBL" id="PQIB02000002">
    <property type="protein sequence ID" value="RLN33936.1"/>
    <property type="molecule type" value="Genomic_DNA"/>
</dbReference>
<dbReference type="Proteomes" id="UP000275267">
    <property type="component" value="Unassembled WGS sequence"/>
</dbReference>
<protein>
    <recommendedName>
        <fullName evidence="1">F-box/LRR-repeat protein 15/At3g58940/PEG3-like LRR domain-containing protein</fullName>
    </recommendedName>
</protein>
<dbReference type="OrthoDB" id="682596at2759"/>
<organism evidence="2 3">
    <name type="scientific">Panicum miliaceum</name>
    <name type="common">Proso millet</name>
    <name type="synonym">Broomcorn millet</name>
    <dbReference type="NCBI Taxonomy" id="4540"/>
    <lineage>
        <taxon>Eukaryota</taxon>
        <taxon>Viridiplantae</taxon>
        <taxon>Streptophyta</taxon>
        <taxon>Embryophyta</taxon>
        <taxon>Tracheophyta</taxon>
        <taxon>Spermatophyta</taxon>
        <taxon>Magnoliopsida</taxon>
        <taxon>Liliopsida</taxon>
        <taxon>Poales</taxon>
        <taxon>Poaceae</taxon>
        <taxon>PACMAD clade</taxon>
        <taxon>Panicoideae</taxon>
        <taxon>Panicodae</taxon>
        <taxon>Paniceae</taxon>
        <taxon>Panicinae</taxon>
        <taxon>Panicum</taxon>
        <taxon>Panicum sect. Panicum</taxon>
    </lineage>
</organism>
<evidence type="ECO:0000313" key="3">
    <source>
        <dbReference type="Proteomes" id="UP000275267"/>
    </source>
</evidence>
<dbReference type="STRING" id="4540.A0A3L6TAS7"/>
<comment type="caution">
    <text evidence="2">The sequence shown here is derived from an EMBL/GenBank/DDBJ whole genome shotgun (WGS) entry which is preliminary data.</text>
</comment>
<dbReference type="PANTHER" id="PTHR34709">
    <property type="entry name" value="OS10G0396666 PROTEIN"/>
    <property type="match status" value="1"/>
</dbReference>
<proteinExistence type="predicted"/>
<gene>
    <name evidence="2" type="ORF">C2845_PM03G09520</name>
</gene>
<dbReference type="Pfam" id="PF24758">
    <property type="entry name" value="LRR_At5g56370"/>
    <property type="match status" value="1"/>
</dbReference>
<evidence type="ECO:0000259" key="1">
    <source>
        <dbReference type="Pfam" id="PF24758"/>
    </source>
</evidence>
<dbReference type="InterPro" id="IPR055312">
    <property type="entry name" value="FBL15-like"/>
</dbReference>
<name>A0A3L6TAS7_PANMI</name>
<feature type="domain" description="F-box/LRR-repeat protein 15/At3g58940/PEG3-like LRR" evidence="1">
    <location>
        <begin position="99"/>
        <end position="241"/>
    </location>
</feature>
<evidence type="ECO:0000313" key="2">
    <source>
        <dbReference type="EMBL" id="RLN33936.1"/>
    </source>
</evidence>
<keyword evidence="3" id="KW-1185">Reference proteome</keyword>
<dbReference type="InterPro" id="IPR055411">
    <property type="entry name" value="LRR_FXL15/At3g58940/PEG3-like"/>
</dbReference>
<reference evidence="3" key="1">
    <citation type="journal article" date="2019" name="Nat. Commun.">
        <title>The genome of broomcorn millet.</title>
        <authorList>
            <person name="Zou C."/>
            <person name="Miki D."/>
            <person name="Li D."/>
            <person name="Tang Q."/>
            <person name="Xiao L."/>
            <person name="Rajput S."/>
            <person name="Deng P."/>
            <person name="Jia W."/>
            <person name="Huang R."/>
            <person name="Zhang M."/>
            <person name="Sun Y."/>
            <person name="Hu J."/>
            <person name="Fu X."/>
            <person name="Schnable P.S."/>
            <person name="Li F."/>
            <person name="Zhang H."/>
            <person name="Feng B."/>
            <person name="Zhu X."/>
            <person name="Liu R."/>
            <person name="Schnable J.C."/>
            <person name="Zhu J.-K."/>
            <person name="Zhang H."/>
        </authorList>
    </citation>
    <scope>NUCLEOTIDE SEQUENCE [LARGE SCALE GENOMIC DNA]</scope>
</reference>
<dbReference type="AlphaFoldDB" id="A0A3L6TAS7"/>
<dbReference type="PANTHER" id="PTHR34709:SF36">
    <property type="entry name" value="FBD DOMAIN-CONTAINING PROTEIN"/>
    <property type="match status" value="1"/>
</dbReference>
<accession>A0A3L6TAS7</accession>